<organism evidence="2 3">
    <name type="scientific">Microlunatus aurantiacus</name>
    <dbReference type="NCBI Taxonomy" id="446786"/>
    <lineage>
        <taxon>Bacteria</taxon>
        <taxon>Bacillati</taxon>
        <taxon>Actinomycetota</taxon>
        <taxon>Actinomycetes</taxon>
        <taxon>Propionibacteriales</taxon>
        <taxon>Propionibacteriaceae</taxon>
        <taxon>Microlunatus</taxon>
    </lineage>
</organism>
<feature type="transmembrane region" description="Helical" evidence="1">
    <location>
        <begin position="185"/>
        <end position="205"/>
    </location>
</feature>
<protein>
    <recommendedName>
        <fullName evidence="4">FtsX-like permease family protein</fullName>
    </recommendedName>
</protein>
<evidence type="ECO:0000256" key="1">
    <source>
        <dbReference type="SAM" id="Phobius"/>
    </source>
</evidence>
<feature type="transmembrane region" description="Helical" evidence="1">
    <location>
        <begin position="281"/>
        <end position="306"/>
    </location>
</feature>
<feature type="transmembrane region" description="Helical" evidence="1">
    <location>
        <begin position="80"/>
        <end position="104"/>
    </location>
</feature>
<evidence type="ECO:0000313" key="3">
    <source>
        <dbReference type="Proteomes" id="UP001500051"/>
    </source>
</evidence>
<keyword evidence="3" id="KW-1185">Reference proteome</keyword>
<accession>A0ABP7ELP9</accession>
<name>A0ABP7ELP9_9ACTN</name>
<feature type="transmembrane region" description="Helical" evidence="1">
    <location>
        <begin position="133"/>
        <end position="156"/>
    </location>
</feature>
<feature type="transmembrane region" description="Helical" evidence="1">
    <location>
        <begin position="6"/>
        <end position="26"/>
    </location>
</feature>
<evidence type="ECO:0000313" key="2">
    <source>
        <dbReference type="EMBL" id="GAA3719750.1"/>
    </source>
</evidence>
<sequence>MDVFGVPVVAVLVLLGICAVPLILLLDAFSHPATPVDHADVDRDAVARSLRLNRWRLAACLAGTGAALVAGFWANGLWPSLLGVPVAVAPGLATSVALLAYATWPVTQPRDARPGPASASLRRREPWSFARRGTLLLPLVVAVAYLLVLLAGAVLAQPDDAGRLRAFGLTQGDLTSRSSPFPGSFYGLPLAGVTVLLAVATYAALWRMASSPAIVQGSVTPASREVDRRWRGISTSVIVRTATASLLGYAAATLVIGGSAILRTSGPDNGMAPTPWVGVGWTTTLVGAVGLLAAAVVAGSAVAALLSLRTRAVLGAPGVVVTPPRR</sequence>
<reference evidence="3" key="1">
    <citation type="journal article" date="2019" name="Int. J. Syst. Evol. Microbiol.">
        <title>The Global Catalogue of Microorganisms (GCM) 10K type strain sequencing project: providing services to taxonomists for standard genome sequencing and annotation.</title>
        <authorList>
            <consortium name="The Broad Institute Genomics Platform"/>
            <consortium name="The Broad Institute Genome Sequencing Center for Infectious Disease"/>
            <person name="Wu L."/>
            <person name="Ma J."/>
        </authorList>
    </citation>
    <scope>NUCLEOTIDE SEQUENCE [LARGE SCALE GENOMIC DNA]</scope>
    <source>
        <strain evidence="3">JCM 16548</strain>
    </source>
</reference>
<keyword evidence="1" id="KW-0812">Transmembrane</keyword>
<comment type="caution">
    <text evidence="2">The sequence shown here is derived from an EMBL/GenBank/DDBJ whole genome shotgun (WGS) entry which is preliminary data.</text>
</comment>
<keyword evidence="1" id="KW-0472">Membrane</keyword>
<evidence type="ECO:0008006" key="4">
    <source>
        <dbReference type="Google" id="ProtNLM"/>
    </source>
</evidence>
<dbReference type="Proteomes" id="UP001500051">
    <property type="component" value="Unassembled WGS sequence"/>
</dbReference>
<keyword evidence="1" id="KW-1133">Transmembrane helix</keyword>
<proteinExistence type="predicted"/>
<dbReference type="EMBL" id="BAAAYX010000035">
    <property type="protein sequence ID" value="GAA3719750.1"/>
    <property type="molecule type" value="Genomic_DNA"/>
</dbReference>
<gene>
    <name evidence="2" type="ORF">GCM10022204_44780</name>
</gene>
<feature type="transmembrane region" description="Helical" evidence="1">
    <location>
        <begin position="237"/>
        <end position="261"/>
    </location>
</feature>
<feature type="transmembrane region" description="Helical" evidence="1">
    <location>
        <begin position="55"/>
        <end position="74"/>
    </location>
</feature>